<dbReference type="RefSeq" id="WP_085282664.1">
    <property type="nucleotide sequence ID" value="NZ_FOBI01000001.1"/>
</dbReference>
<dbReference type="AlphaFoldDB" id="A0A1H7H037"/>
<dbReference type="STRING" id="641665.GCA_002104455_00373"/>
<dbReference type="PANTHER" id="PTHR17985:SF8">
    <property type="entry name" value="TRANSPORT AND GOLGI ORGANIZATION PROTEIN 2 HOMOLOG"/>
    <property type="match status" value="1"/>
</dbReference>
<accession>A0A1H7H037</accession>
<protein>
    <submittedName>
        <fullName evidence="1">Uncharacterized conserved protein, contains NRDE domain</fullName>
    </submittedName>
</protein>
<reference evidence="2" key="1">
    <citation type="submission" date="2016-10" db="EMBL/GenBank/DDBJ databases">
        <authorList>
            <person name="Varghese N."/>
            <person name="Submissions S."/>
        </authorList>
    </citation>
    <scope>NUCLEOTIDE SEQUENCE [LARGE SCALE GENOMIC DNA]</scope>
    <source>
        <strain evidence="2">CGMCC 1.9127</strain>
    </source>
</reference>
<name>A0A1H7H037_9GAMM</name>
<evidence type="ECO:0000313" key="2">
    <source>
        <dbReference type="Proteomes" id="UP000199297"/>
    </source>
</evidence>
<dbReference type="EMBL" id="FOBI01000001">
    <property type="protein sequence ID" value="SEK42642.1"/>
    <property type="molecule type" value="Genomic_DNA"/>
</dbReference>
<dbReference type="Proteomes" id="UP000199297">
    <property type="component" value="Unassembled WGS sequence"/>
</dbReference>
<dbReference type="PANTHER" id="PTHR17985">
    <property type="entry name" value="SER/THR-RICH PROTEIN T10 IN DGCR REGION"/>
    <property type="match status" value="1"/>
</dbReference>
<keyword evidence="2" id="KW-1185">Reference proteome</keyword>
<dbReference type="InterPro" id="IPR008551">
    <property type="entry name" value="TANGO2"/>
</dbReference>
<dbReference type="OrthoDB" id="4380123at2"/>
<proteinExistence type="predicted"/>
<sequence length="257" mass="28458">MCILFIAIEQHPDYPVIICANRDEFHQRPTQNIHWWPGQNILAGKDLQAGGTWLGLNRQGYFSAITNFRRPAHFDSNKCSRGDLVLQALNQNATTTAQYLAQSAEQYNDFNLVFGPLNHLQAFDSVNKKFTSLTPGFHSVCNGALDDIWPKMALGLNSIEALISANSIDIQALFDVMSNQTTANTQDLPATGISPALESLLSSIFIQSADYGTRSTTLILQATCGKVEVFDRNYDVDGTIVEQRKFQLSATKPLTIQ</sequence>
<gene>
    <name evidence="1" type="ORF">SAMN05216262_101332</name>
</gene>
<organism evidence="1 2">
    <name type="scientific">Colwellia chukchiensis</name>
    <dbReference type="NCBI Taxonomy" id="641665"/>
    <lineage>
        <taxon>Bacteria</taxon>
        <taxon>Pseudomonadati</taxon>
        <taxon>Pseudomonadota</taxon>
        <taxon>Gammaproteobacteria</taxon>
        <taxon>Alteromonadales</taxon>
        <taxon>Colwelliaceae</taxon>
        <taxon>Colwellia</taxon>
    </lineage>
</organism>
<dbReference type="Pfam" id="PF05742">
    <property type="entry name" value="TANGO2"/>
    <property type="match status" value="1"/>
</dbReference>
<evidence type="ECO:0000313" key="1">
    <source>
        <dbReference type="EMBL" id="SEK42642.1"/>
    </source>
</evidence>